<dbReference type="PANTHER" id="PTHR30126">
    <property type="entry name" value="HTH-TYPE TRANSCRIPTIONAL REGULATOR"/>
    <property type="match status" value="1"/>
</dbReference>
<evidence type="ECO:0000256" key="2">
    <source>
        <dbReference type="ARBA" id="ARBA00023015"/>
    </source>
</evidence>
<comment type="caution">
    <text evidence="6">The sequence shown here is derived from an EMBL/GenBank/DDBJ whole genome shotgun (WGS) entry which is preliminary data.</text>
</comment>
<evidence type="ECO:0000256" key="3">
    <source>
        <dbReference type="ARBA" id="ARBA00023125"/>
    </source>
</evidence>
<dbReference type="Gene3D" id="3.40.190.10">
    <property type="entry name" value="Periplasmic binding protein-like II"/>
    <property type="match status" value="2"/>
</dbReference>
<gene>
    <name evidence="6" type="ORF">JG30_02880</name>
</gene>
<evidence type="ECO:0000259" key="5">
    <source>
        <dbReference type="PROSITE" id="PS50931"/>
    </source>
</evidence>
<dbReference type="InterPro" id="IPR036390">
    <property type="entry name" value="WH_DNA-bd_sf"/>
</dbReference>
<accession>A0A0F4LW20</accession>
<evidence type="ECO:0000313" key="7">
    <source>
        <dbReference type="Proteomes" id="UP000033558"/>
    </source>
</evidence>
<name>A0A0F4LW20_9LACO</name>
<dbReference type="CDD" id="cd05466">
    <property type="entry name" value="PBP2_LTTR_substrate"/>
    <property type="match status" value="1"/>
</dbReference>
<dbReference type="AlphaFoldDB" id="A0A0F4LW20"/>
<dbReference type="SUPFAM" id="SSF46785">
    <property type="entry name" value="Winged helix' DNA-binding domain"/>
    <property type="match status" value="1"/>
</dbReference>
<dbReference type="Pfam" id="PF03466">
    <property type="entry name" value="LysR_substrate"/>
    <property type="match status" value="1"/>
</dbReference>
<comment type="similarity">
    <text evidence="1">Belongs to the LysR transcriptional regulatory family.</text>
</comment>
<dbReference type="InterPro" id="IPR000847">
    <property type="entry name" value="LysR_HTH_N"/>
</dbReference>
<keyword evidence="3" id="KW-0238">DNA-binding</keyword>
<dbReference type="SUPFAM" id="SSF53850">
    <property type="entry name" value="Periplasmic binding protein-like II"/>
    <property type="match status" value="1"/>
</dbReference>
<feature type="domain" description="HTH lysR-type" evidence="5">
    <location>
        <begin position="1"/>
        <end position="58"/>
    </location>
</feature>
<dbReference type="GO" id="GO:0003677">
    <property type="term" value="F:DNA binding"/>
    <property type="evidence" value="ECO:0007669"/>
    <property type="project" value="UniProtKB-KW"/>
</dbReference>
<protein>
    <submittedName>
        <fullName evidence="6">Transcription regulator</fullName>
    </submittedName>
</protein>
<evidence type="ECO:0000256" key="1">
    <source>
        <dbReference type="ARBA" id="ARBA00009437"/>
    </source>
</evidence>
<dbReference type="PATRIC" id="fig|1218492.5.peg.404"/>
<dbReference type="PROSITE" id="PS50931">
    <property type="entry name" value="HTH_LYSR"/>
    <property type="match status" value="1"/>
</dbReference>
<dbReference type="GO" id="GO:0003700">
    <property type="term" value="F:DNA-binding transcription factor activity"/>
    <property type="evidence" value="ECO:0007669"/>
    <property type="project" value="InterPro"/>
</dbReference>
<proteinExistence type="inferred from homology"/>
<keyword evidence="2" id="KW-0805">Transcription regulation</keyword>
<dbReference type="EMBL" id="JXJQ01000003">
    <property type="protein sequence ID" value="KJY62825.1"/>
    <property type="molecule type" value="Genomic_DNA"/>
</dbReference>
<dbReference type="Gene3D" id="1.10.10.10">
    <property type="entry name" value="Winged helix-like DNA-binding domain superfamily/Winged helix DNA-binding domain"/>
    <property type="match status" value="1"/>
</dbReference>
<keyword evidence="7" id="KW-1185">Reference proteome</keyword>
<dbReference type="Proteomes" id="UP000033558">
    <property type="component" value="Unassembled WGS sequence"/>
</dbReference>
<dbReference type="RefSeq" id="WP_046315556.1">
    <property type="nucleotide sequence ID" value="NZ_JBHSZT010000003.1"/>
</dbReference>
<sequence>MEINNLKTFLSVAKYGSFKKAAEKFFLSPRAVSKQMDQLENELGVTLFQRHQNSSELTKQGQKFIVAAQDMVNIYNDELNRIKSTKHLNQQLLRVGFSSANQEVELQHLLLLIFQKYPDIQLDFMQESRNRLLQLLQVGTLDIVISPVYATQTNITDSIVHVPVRTGQLLVGVSKFNPLAHQNCLTVEDISPFYVYYYSPYDSSFMQEVVSSKFPNQFPKDHIKRCSSLELRDAYVATNNGIGFYPSPFLELEKQRNPMIEFLSLAKPSSIFYASSVFYNKNNHKENVKYFINSLRKYELN</sequence>
<keyword evidence="4" id="KW-0804">Transcription</keyword>
<reference evidence="6 7" key="1">
    <citation type="submission" date="2015-01" db="EMBL/GenBank/DDBJ databases">
        <title>Comparative genomics of the lactic acid bacteria isolated from the honey bee gut.</title>
        <authorList>
            <person name="Ellegaard K.M."/>
            <person name="Tamarit D."/>
            <person name="Javelind E."/>
            <person name="Olofsson T."/>
            <person name="Andersson S.G."/>
            <person name="Vasquez A."/>
        </authorList>
    </citation>
    <scope>NUCLEOTIDE SEQUENCE [LARGE SCALE GENOMIC DNA]</scope>
    <source>
        <strain evidence="6 7">Bin4</strain>
    </source>
</reference>
<dbReference type="FunFam" id="1.10.10.10:FF:000001">
    <property type="entry name" value="LysR family transcriptional regulator"/>
    <property type="match status" value="1"/>
</dbReference>
<dbReference type="InterPro" id="IPR036388">
    <property type="entry name" value="WH-like_DNA-bd_sf"/>
</dbReference>
<dbReference type="PRINTS" id="PR00039">
    <property type="entry name" value="HTHLYSR"/>
</dbReference>
<organism evidence="6 7">
    <name type="scientific">Bombilactobacillus mellifer</name>
    <dbReference type="NCBI Taxonomy" id="1218492"/>
    <lineage>
        <taxon>Bacteria</taxon>
        <taxon>Bacillati</taxon>
        <taxon>Bacillota</taxon>
        <taxon>Bacilli</taxon>
        <taxon>Lactobacillales</taxon>
        <taxon>Lactobacillaceae</taxon>
        <taxon>Bombilactobacillus</taxon>
    </lineage>
</organism>
<evidence type="ECO:0000256" key="4">
    <source>
        <dbReference type="ARBA" id="ARBA00023163"/>
    </source>
</evidence>
<evidence type="ECO:0000313" key="6">
    <source>
        <dbReference type="EMBL" id="KJY62825.1"/>
    </source>
</evidence>
<dbReference type="InterPro" id="IPR005119">
    <property type="entry name" value="LysR_subst-bd"/>
</dbReference>
<dbReference type="Pfam" id="PF00126">
    <property type="entry name" value="HTH_1"/>
    <property type="match status" value="1"/>
</dbReference>
<dbReference type="STRING" id="1218492.JG30_02880"/>
<dbReference type="OrthoDB" id="9785745at2"/>
<dbReference type="HOGENOM" id="CLU_039613_6_2_9"/>